<feature type="compositionally biased region" description="Basic and acidic residues" evidence="5">
    <location>
        <begin position="31"/>
        <end position="41"/>
    </location>
</feature>
<evidence type="ECO:0000313" key="9">
    <source>
        <dbReference type="Proteomes" id="UP000776276"/>
    </source>
</evidence>
<proteinExistence type="inferred from homology"/>
<accession>A0ABS6BG50</accession>
<keyword evidence="3" id="KW-0697">Rotamase</keyword>
<keyword evidence="4 8" id="KW-0413">Isomerase</keyword>
<feature type="compositionally biased region" description="Pro residues" evidence="5">
    <location>
        <begin position="226"/>
        <end position="253"/>
    </location>
</feature>
<feature type="chain" id="PRO_5045285331" description="peptidylprolyl isomerase" evidence="6">
    <location>
        <begin position="22"/>
        <end position="253"/>
    </location>
</feature>
<name>A0ABS6BG50_9SPHN</name>
<sequence length="253" mass="26339">MRVTTILAGLGLLLATQAAPAQQPAGPPRPTPEEKAQDAAKKPKKGKAQASRAGAQLGPSPAVPPPLTPEDTWNLDLSTGGRVVIQLRPDKAPLMAERIRVLTRRGFYNGLTFHRVIDGFMAQGGDPKGDGTGGSDLPDVKAEFNALPHVRGAVAAARSAEENSANSQFYIMLSPNLRLDNHYTVFGRVISGMQYVDAIEKGEPPANPSRIVTATIGAEAPAAVSAPPPPPPLPVPAPPPAPAPAPAPVPTRQ</sequence>
<evidence type="ECO:0000256" key="4">
    <source>
        <dbReference type="ARBA" id="ARBA00023235"/>
    </source>
</evidence>
<dbReference type="EC" id="5.2.1.8" evidence="2"/>
<dbReference type="Proteomes" id="UP000776276">
    <property type="component" value="Unassembled WGS sequence"/>
</dbReference>
<feature type="region of interest" description="Disordered" evidence="5">
    <location>
        <begin position="18"/>
        <end position="67"/>
    </location>
</feature>
<dbReference type="InterPro" id="IPR020892">
    <property type="entry name" value="Cyclophilin-type_PPIase_CS"/>
</dbReference>
<evidence type="ECO:0000256" key="2">
    <source>
        <dbReference type="ARBA" id="ARBA00013194"/>
    </source>
</evidence>
<evidence type="ECO:0000259" key="7">
    <source>
        <dbReference type="PROSITE" id="PS50072"/>
    </source>
</evidence>
<dbReference type="Pfam" id="PF00160">
    <property type="entry name" value="Pro_isomerase"/>
    <property type="match status" value="1"/>
</dbReference>
<dbReference type="GO" id="GO:0016853">
    <property type="term" value="F:isomerase activity"/>
    <property type="evidence" value="ECO:0007669"/>
    <property type="project" value="UniProtKB-KW"/>
</dbReference>
<dbReference type="InterPro" id="IPR044666">
    <property type="entry name" value="Cyclophilin_A-like"/>
</dbReference>
<dbReference type="PANTHER" id="PTHR45625:SF4">
    <property type="entry name" value="PEPTIDYLPROLYL ISOMERASE DOMAIN AND WD REPEAT-CONTAINING PROTEIN 1"/>
    <property type="match status" value="1"/>
</dbReference>
<evidence type="ECO:0000256" key="5">
    <source>
        <dbReference type="SAM" id="MobiDB-lite"/>
    </source>
</evidence>
<dbReference type="EMBL" id="JAHKRT010000002">
    <property type="protein sequence ID" value="MBU3077270.1"/>
    <property type="molecule type" value="Genomic_DNA"/>
</dbReference>
<gene>
    <name evidence="8" type="ORF">KOF26_05255</name>
</gene>
<evidence type="ECO:0000313" key="8">
    <source>
        <dbReference type="EMBL" id="MBU3077270.1"/>
    </source>
</evidence>
<feature type="region of interest" description="Disordered" evidence="5">
    <location>
        <begin position="221"/>
        <end position="253"/>
    </location>
</feature>
<dbReference type="PROSITE" id="PS00170">
    <property type="entry name" value="CSA_PPIASE_1"/>
    <property type="match status" value="1"/>
</dbReference>
<feature type="domain" description="PPIase cyclophilin-type" evidence="7">
    <location>
        <begin position="81"/>
        <end position="223"/>
    </location>
</feature>
<reference evidence="8 9" key="1">
    <citation type="submission" date="2021-06" db="EMBL/GenBank/DDBJ databases">
        <title>Sphingomonas sp. XMGL2, whole genome shotgun sequencing project.</title>
        <authorList>
            <person name="Zhao G."/>
            <person name="Shen L."/>
        </authorList>
    </citation>
    <scope>NUCLEOTIDE SEQUENCE [LARGE SCALE GENOMIC DNA]</scope>
    <source>
        <strain evidence="8 9">XMGL2</strain>
    </source>
</reference>
<dbReference type="CDD" id="cd00317">
    <property type="entry name" value="cyclophilin"/>
    <property type="match status" value="1"/>
</dbReference>
<keyword evidence="6" id="KW-0732">Signal</keyword>
<dbReference type="PANTHER" id="PTHR45625">
    <property type="entry name" value="PEPTIDYL-PROLYL CIS-TRANS ISOMERASE-RELATED"/>
    <property type="match status" value="1"/>
</dbReference>
<dbReference type="InterPro" id="IPR002130">
    <property type="entry name" value="Cyclophilin-type_PPIase_dom"/>
</dbReference>
<evidence type="ECO:0000256" key="6">
    <source>
        <dbReference type="SAM" id="SignalP"/>
    </source>
</evidence>
<evidence type="ECO:0000256" key="3">
    <source>
        <dbReference type="ARBA" id="ARBA00023110"/>
    </source>
</evidence>
<protein>
    <recommendedName>
        <fullName evidence="2">peptidylprolyl isomerase</fullName>
        <ecNumber evidence="2">5.2.1.8</ecNumber>
    </recommendedName>
</protein>
<feature type="signal peptide" evidence="6">
    <location>
        <begin position="1"/>
        <end position="21"/>
    </location>
</feature>
<comment type="caution">
    <text evidence="8">The sequence shown here is derived from an EMBL/GenBank/DDBJ whole genome shotgun (WGS) entry which is preliminary data.</text>
</comment>
<dbReference type="PROSITE" id="PS50072">
    <property type="entry name" value="CSA_PPIASE_2"/>
    <property type="match status" value="1"/>
</dbReference>
<evidence type="ECO:0000256" key="1">
    <source>
        <dbReference type="ARBA" id="ARBA00007365"/>
    </source>
</evidence>
<organism evidence="8 9">
    <name type="scientific">Sphingomonas quercus</name>
    <dbReference type="NCBI Taxonomy" id="2842451"/>
    <lineage>
        <taxon>Bacteria</taxon>
        <taxon>Pseudomonadati</taxon>
        <taxon>Pseudomonadota</taxon>
        <taxon>Alphaproteobacteria</taxon>
        <taxon>Sphingomonadales</taxon>
        <taxon>Sphingomonadaceae</taxon>
        <taxon>Sphingomonas</taxon>
    </lineage>
</organism>
<comment type="similarity">
    <text evidence="1">Belongs to the cyclophilin-type PPIase family.</text>
</comment>
<keyword evidence="9" id="KW-1185">Reference proteome</keyword>